<dbReference type="RefSeq" id="XP_056049594.1">
    <property type="nucleotide sequence ID" value="XM_056196024.1"/>
</dbReference>
<organism evidence="2 3">
    <name type="scientific">Akanthomyces muscarius</name>
    <name type="common">Entomopathogenic fungus</name>
    <name type="synonym">Lecanicillium muscarium</name>
    <dbReference type="NCBI Taxonomy" id="2231603"/>
    <lineage>
        <taxon>Eukaryota</taxon>
        <taxon>Fungi</taxon>
        <taxon>Dikarya</taxon>
        <taxon>Ascomycota</taxon>
        <taxon>Pezizomycotina</taxon>
        <taxon>Sordariomycetes</taxon>
        <taxon>Hypocreomycetidae</taxon>
        <taxon>Hypocreales</taxon>
        <taxon>Cordycipitaceae</taxon>
        <taxon>Akanthomyces</taxon>
    </lineage>
</organism>
<evidence type="ECO:0008006" key="4">
    <source>
        <dbReference type="Google" id="ProtNLM"/>
    </source>
</evidence>
<evidence type="ECO:0000313" key="3">
    <source>
        <dbReference type="Proteomes" id="UP001144673"/>
    </source>
</evidence>
<dbReference type="EMBL" id="JAJHUN010000011">
    <property type="protein sequence ID" value="KAJ4145924.1"/>
    <property type="molecule type" value="Genomic_DNA"/>
</dbReference>
<keyword evidence="1" id="KW-0560">Oxidoreductase</keyword>
<reference evidence="2" key="1">
    <citation type="journal article" date="2023" name="Access Microbiol">
        <title>De-novo genome assembly for Akanthomyces muscarius, a biocontrol agent of insect agricultural pests.</title>
        <authorList>
            <person name="Erdos Z."/>
            <person name="Studholme D.J."/>
            <person name="Raymond B."/>
            <person name="Sharma M."/>
        </authorList>
    </citation>
    <scope>NUCLEOTIDE SEQUENCE</scope>
    <source>
        <strain evidence="2">Ve6</strain>
    </source>
</reference>
<sequence length="505" mass="57748">MRLPLLRARSVESHRLLPRITAHRHTTVHRTSPLDTRRQLYTMGSPTHIQVRADETGLLGMKQTPEAAAKVSALLQEDMEKHNVFFNEKGYHNHLVHQLLALYGTGATAEDIQRGYDHNKSYQLKRNEQGEKAQNALRDNYDEAAKEFYGRGRYYGDFLRFYQGEIEKHGWQETVLKYLIGKEPNFRRLFAGLLHPYLQLMYGFEWAQPAIVAEGLAQTSIHRDNYGPLFATVDEKIQQNPPAKQRHLADLYDTIAAEYPHLVAESRWEDGDGSQAAVLDRIPDQVADYLAANVKVGPDGFDEQVDAMVHASAYFAAASIFHPPHKPKFDFFIIHHNNLSPAFLWLKTQDWIPAAAKLRLLEWKLRTGILTFLSRGSPRFDMAALRAYVPLDIRTGKADRMVGRPEELLPRLHAIPDDGHVIKVARALLLAQQASRPYLDRPRQQRPSWIRFEDDETWLKAHYALLDSVEGADVESGKEPRWVRSAGFDSAWEEVPKLPLSSSRL</sequence>
<dbReference type="PANTHER" id="PTHR35870:SF1">
    <property type="entry name" value="PROTEIN, PUTATIVE (AFU_ORTHOLOGUE AFUA_5G03330)-RELATED"/>
    <property type="match status" value="1"/>
</dbReference>
<dbReference type="AlphaFoldDB" id="A0A9W8Q4F2"/>
<dbReference type="InterPro" id="IPR025337">
    <property type="entry name" value="Questin_oxidase-like"/>
</dbReference>
<protein>
    <recommendedName>
        <fullName evidence="4">HypA protein</fullName>
    </recommendedName>
</protein>
<keyword evidence="3" id="KW-1185">Reference proteome</keyword>
<comment type="caution">
    <text evidence="2">The sequence shown here is derived from an EMBL/GenBank/DDBJ whole genome shotgun (WGS) entry which is preliminary data.</text>
</comment>
<accession>A0A9W8Q4F2</accession>
<evidence type="ECO:0000313" key="2">
    <source>
        <dbReference type="EMBL" id="KAJ4145924.1"/>
    </source>
</evidence>
<gene>
    <name evidence="2" type="ORF">LMH87_004755</name>
</gene>
<dbReference type="KEGG" id="amus:LMH87_004755"/>
<name>A0A9W8Q4F2_AKAMU</name>
<dbReference type="Proteomes" id="UP001144673">
    <property type="component" value="Chromosome 2"/>
</dbReference>
<dbReference type="PANTHER" id="PTHR35870">
    <property type="entry name" value="PROTEIN, PUTATIVE (AFU_ORTHOLOGUE AFUA_5G03330)-RELATED"/>
    <property type="match status" value="1"/>
</dbReference>
<dbReference type="GeneID" id="80891914"/>
<dbReference type="GO" id="GO:0016491">
    <property type="term" value="F:oxidoreductase activity"/>
    <property type="evidence" value="ECO:0007669"/>
    <property type="project" value="UniProtKB-KW"/>
</dbReference>
<dbReference type="Pfam" id="PF14027">
    <property type="entry name" value="Questin_oxidase"/>
    <property type="match status" value="1"/>
</dbReference>
<evidence type="ECO:0000256" key="1">
    <source>
        <dbReference type="ARBA" id="ARBA00023002"/>
    </source>
</evidence>
<proteinExistence type="predicted"/>